<dbReference type="InterPro" id="IPR050379">
    <property type="entry name" value="Type-I_Cytokine_Rcpt"/>
</dbReference>
<name>A0ABN8S1K4_9CNID</name>
<protein>
    <recommendedName>
        <fullName evidence="6">Fibronectin type-III domain-containing protein</fullName>
    </recommendedName>
</protein>
<feature type="domain" description="Fibronectin type-III" evidence="6">
    <location>
        <begin position="219"/>
        <end position="316"/>
    </location>
</feature>
<dbReference type="PANTHER" id="PTHR23036:SF151">
    <property type="entry name" value="FIBRONECTIN TYPE-III DOMAIN-CONTAINING PROTEIN"/>
    <property type="match status" value="1"/>
</dbReference>
<keyword evidence="5" id="KW-0325">Glycoprotein</keyword>
<evidence type="ECO:0000313" key="8">
    <source>
        <dbReference type="Proteomes" id="UP001159405"/>
    </source>
</evidence>
<dbReference type="EMBL" id="CALNXK010000420">
    <property type="protein sequence ID" value="CAH3185289.1"/>
    <property type="molecule type" value="Genomic_DNA"/>
</dbReference>
<comment type="caution">
    <text evidence="7">The sequence shown here is derived from an EMBL/GenBank/DDBJ whole genome shotgun (WGS) entry which is preliminary data.</text>
</comment>
<reference evidence="7 8" key="1">
    <citation type="submission" date="2022-05" db="EMBL/GenBank/DDBJ databases">
        <authorList>
            <consortium name="Genoscope - CEA"/>
            <person name="William W."/>
        </authorList>
    </citation>
    <scope>NUCLEOTIDE SEQUENCE [LARGE SCALE GENOMIC DNA]</scope>
</reference>
<sequence>PSRAPTNVRVENHGLNEFLVIWDVLPVQYANGRLLGYNVYYRSRQYYYYSDTIVRVNNTNLPQAILLNVQVGESYQISVAAFTSVGTGPRSPLLYVTKDCEGSVNQSFGWLNFTHTTSNSLNCSVQMNNAGAIQGVALVSFKYISLRYCSEFIKIYDNTGNEIFRRRGCDSSSSGQSVEVPFGDGGSITLAVAFSTRYGYARIQYTVLDKALDSVPSVAPSGLRVSTLHFSELKVQWNQIPEHSVNGRLLGYVVIYEEYPYYRYNRKRVNTSSPDVHMLVLSGLKAAHSYRFCVAGFTRTGTGPLTPFYYVTTGCGGYTNRSFGRLETGSNRGSSYITCTLVVGRGGINQAVALVWIQDLYLSYYSEYVKVTDGNGSLVWHKYGYPYSPVLGSFVQVGFGHADNITVQIHLRGSYSRFKLQYGIVKQGLFSVPSRAPSNVRVSNVRFDQVKVQWYPIPHQFANGRLLGYTVYYYEYYNSYLRKSASTSNPYTNMVILRGLKAATRYQIAVAAFTSKGPGTQSYWQSITTAFPLANWSVSSDNATATSIRFSWQNLQSLVGQQLSHYFIVVKDSYGSRVNEYIVSGNTTSHVLSGLSAWREYRLSIVGVNYRGNAYNSTEITAWTDEGVPSTAPSYIRLSNLHLAEVKVQWNPLSQYYANGRLLGYRVYFREYRSYYYYYSYLTSSVNTSSANVTMVILRDLKQATTYQIAVAAFTSKGEGPRSYWMSITT</sequence>
<keyword evidence="3" id="KW-1015">Disulfide bond</keyword>
<feature type="domain" description="Fibronectin type-III" evidence="6">
    <location>
        <begin position="534"/>
        <end position="627"/>
    </location>
</feature>
<evidence type="ECO:0000313" key="7">
    <source>
        <dbReference type="EMBL" id="CAH3185289.1"/>
    </source>
</evidence>
<dbReference type="SUPFAM" id="SSF49265">
    <property type="entry name" value="Fibronectin type III"/>
    <property type="match status" value="3"/>
</dbReference>
<keyword evidence="2" id="KW-0677">Repeat</keyword>
<dbReference type="Pfam" id="PF00041">
    <property type="entry name" value="fn3"/>
    <property type="match status" value="5"/>
</dbReference>
<dbReference type="SMART" id="SM00060">
    <property type="entry name" value="FN3"/>
    <property type="match status" value="5"/>
</dbReference>
<gene>
    <name evidence="7" type="ORF">PLOB_00032505</name>
</gene>
<feature type="domain" description="Fibronectin type-III" evidence="6">
    <location>
        <begin position="436"/>
        <end position="532"/>
    </location>
</feature>
<accession>A0ABN8S1K4</accession>
<evidence type="ECO:0000256" key="5">
    <source>
        <dbReference type="ARBA" id="ARBA00023180"/>
    </source>
</evidence>
<evidence type="ECO:0000256" key="2">
    <source>
        <dbReference type="ARBA" id="ARBA00022737"/>
    </source>
</evidence>
<feature type="non-terminal residue" evidence="7">
    <location>
        <position position="1"/>
    </location>
</feature>
<dbReference type="CDD" id="cd00063">
    <property type="entry name" value="FN3"/>
    <property type="match status" value="5"/>
</dbReference>
<keyword evidence="1" id="KW-0732">Signal</keyword>
<dbReference type="Gene3D" id="2.60.40.10">
    <property type="entry name" value="Immunoglobulins"/>
    <property type="match status" value="5"/>
</dbReference>
<dbReference type="Proteomes" id="UP001159405">
    <property type="component" value="Unassembled WGS sequence"/>
</dbReference>
<dbReference type="InterPro" id="IPR036116">
    <property type="entry name" value="FN3_sf"/>
</dbReference>
<keyword evidence="4" id="KW-0675">Receptor</keyword>
<feature type="non-terminal residue" evidence="7">
    <location>
        <position position="730"/>
    </location>
</feature>
<evidence type="ECO:0000256" key="3">
    <source>
        <dbReference type="ARBA" id="ARBA00023157"/>
    </source>
</evidence>
<evidence type="ECO:0000259" key="6">
    <source>
        <dbReference type="PROSITE" id="PS50853"/>
    </source>
</evidence>
<evidence type="ECO:0000256" key="4">
    <source>
        <dbReference type="ARBA" id="ARBA00023170"/>
    </source>
</evidence>
<feature type="domain" description="Fibronectin type-III" evidence="6">
    <location>
        <begin position="632"/>
        <end position="730"/>
    </location>
</feature>
<dbReference type="PROSITE" id="PS50853">
    <property type="entry name" value="FN3"/>
    <property type="match status" value="5"/>
</dbReference>
<proteinExistence type="predicted"/>
<keyword evidence="8" id="KW-1185">Reference proteome</keyword>
<feature type="domain" description="Fibronectin type-III" evidence="6">
    <location>
        <begin position="4"/>
        <end position="102"/>
    </location>
</feature>
<evidence type="ECO:0000256" key="1">
    <source>
        <dbReference type="ARBA" id="ARBA00022729"/>
    </source>
</evidence>
<dbReference type="InterPro" id="IPR013783">
    <property type="entry name" value="Ig-like_fold"/>
</dbReference>
<organism evidence="7 8">
    <name type="scientific">Porites lobata</name>
    <dbReference type="NCBI Taxonomy" id="104759"/>
    <lineage>
        <taxon>Eukaryota</taxon>
        <taxon>Metazoa</taxon>
        <taxon>Cnidaria</taxon>
        <taxon>Anthozoa</taxon>
        <taxon>Hexacorallia</taxon>
        <taxon>Scleractinia</taxon>
        <taxon>Fungiina</taxon>
        <taxon>Poritidae</taxon>
        <taxon>Porites</taxon>
    </lineage>
</organism>
<dbReference type="InterPro" id="IPR003961">
    <property type="entry name" value="FN3_dom"/>
</dbReference>
<dbReference type="PANTHER" id="PTHR23036">
    <property type="entry name" value="CYTOKINE RECEPTOR"/>
    <property type="match status" value="1"/>
</dbReference>